<accession>A0ABP1GAK8</accession>
<feature type="transmembrane region" description="Helical" evidence="5">
    <location>
        <begin position="6"/>
        <end position="30"/>
    </location>
</feature>
<sequence length="194" mass="20811">MAPMAGFLPITSLFAGLHILVLVVLSFAVATNRGQVMHAKKDPEKDAVFKRKSAAQTNFYQYLPAIILVLAFLEGNAVLAPSYLYGLGIIITVARLSHVTQLFFGPETLPMGFRMAGTLTTFLFLLATSTLLILLGLQEAGLLPANTLGNRRTWLGFSKDVAAGAQAGYDTASAKAKTGYQKAKTTVKDNAPEF</sequence>
<keyword evidence="3 5" id="KW-1133">Transmembrane helix</keyword>
<feature type="transmembrane region" description="Helical" evidence="5">
    <location>
        <begin position="59"/>
        <end position="77"/>
    </location>
</feature>
<evidence type="ECO:0000313" key="6">
    <source>
        <dbReference type="EMBL" id="CAL5229246.1"/>
    </source>
</evidence>
<evidence type="ECO:0000256" key="2">
    <source>
        <dbReference type="ARBA" id="ARBA00022692"/>
    </source>
</evidence>
<gene>
    <name evidence="6" type="primary">g12534</name>
    <name evidence="6" type="ORF">VP750_LOCUS11152</name>
</gene>
<reference evidence="6 7" key="1">
    <citation type="submission" date="2024-06" db="EMBL/GenBank/DDBJ databases">
        <authorList>
            <person name="Kraege A."/>
            <person name="Thomma B."/>
        </authorList>
    </citation>
    <scope>NUCLEOTIDE SEQUENCE [LARGE SCALE GENOMIC DNA]</scope>
</reference>
<dbReference type="EMBL" id="CAXHTA020000020">
    <property type="protein sequence ID" value="CAL5229246.1"/>
    <property type="molecule type" value="Genomic_DNA"/>
</dbReference>
<dbReference type="SUPFAM" id="SSF161084">
    <property type="entry name" value="MAPEG domain-like"/>
    <property type="match status" value="1"/>
</dbReference>
<name>A0ABP1GAK8_9CHLO</name>
<protein>
    <submittedName>
        <fullName evidence="6">G12534 protein</fullName>
    </submittedName>
</protein>
<keyword evidence="7" id="KW-1185">Reference proteome</keyword>
<keyword evidence="2 5" id="KW-0812">Transmembrane</keyword>
<keyword evidence="4 5" id="KW-0472">Membrane</keyword>
<comment type="subcellular location">
    <subcellularLocation>
        <location evidence="1">Membrane</location>
    </subcellularLocation>
</comment>
<dbReference type="InterPro" id="IPR001129">
    <property type="entry name" value="Membr-assoc_MAPEG"/>
</dbReference>
<dbReference type="Pfam" id="PF01124">
    <property type="entry name" value="MAPEG"/>
    <property type="match status" value="1"/>
</dbReference>
<feature type="transmembrane region" description="Helical" evidence="5">
    <location>
        <begin position="116"/>
        <end position="137"/>
    </location>
</feature>
<evidence type="ECO:0000256" key="1">
    <source>
        <dbReference type="ARBA" id="ARBA00004370"/>
    </source>
</evidence>
<organism evidence="6 7">
    <name type="scientific">Coccomyxa viridis</name>
    <dbReference type="NCBI Taxonomy" id="1274662"/>
    <lineage>
        <taxon>Eukaryota</taxon>
        <taxon>Viridiplantae</taxon>
        <taxon>Chlorophyta</taxon>
        <taxon>core chlorophytes</taxon>
        <taxon>Trebouxiophyceae</taxon>
        <taxon>Trebouxiophyceae incertae sedis</taxon>
        <taxon>Coccomyxaceae</taxon>
        <taxon>Coccomyxa</taxon>
    </lineage>
</organism>
<evidence type="ECO:0000256" key="3">
    <source>
        <dbReference type="ARBA" id="ARBA00022989"/>
    </source>
</evidence>
<evidence type="ECO:0000256" key="4">
    <source>
        <dbReference type="ARBA" id="ARBA00023136"/>
    </source>
</evidence>
<dbReference type="Gene3D" id="1.20.120.550">
    <property type="entry name" value="Membrane associated eicosanoid/glutathione metabolism-like domain"/>
    <property type="match status" value="1"/>
</dbReference>
<comment type="caution">
    <text evidence="6">The sequence shown here is derived from an EMBL/GenBank/DDBJ whole genome shotgun (WGS) entry which is preliminary data.</text>
</comment>
<dbReference type="PANTHER" id="PTHR35814:SF1">
    <property type="entry name" value="GLUTATHIONE S-TRANSFERASE-RELATED"/>
    <property type="match status" value="1"/>
</dbReference>
<evidence type="ECO:0000256" key="5">
    <source>
        <dbReference type="SAM" id="Phobius"/>
    </source>
</evidence>
<dbReference type="Proteomes" id="UP001497392">
    <property type="component" value="Unassembled WGS sequence"/>
</dbReference>
<feature type="transmembrane region" description="Helical" evidence="5">
    <location>
        <begin position="83"/>
        <end position="104"/>
    </location>
</feature>
<dbReference type="PANTHER" id="PTHR35814">
    <property type="match status" value="1"/>
</dbReference>
<proteinExistence type="predicted"/>
<evidence type="ECO:0000313" key="7">
    <source>
        <dbReference type="Proteomes" id="UP001497392"/>
    </source>
</evidence>
<dbReference type="InterPro" id="IPR023352">
    <property type="entry name" value="MAPEG-like_dom_sf"/>
</dbReference>